<comment type="caution">
    <text evidence="7">The sequence shown here is derived from an EMBL/GenBank/DDBJ whole genome shotgun (WGS) entry which is preliminary data.</text>
</comment>
<dbReference type="GO" id="GO:0022857">
    <property type="term" value="F:transmembrane transporter activity"/>
    <property type="evidence" value="ECO:0007669"/>
    <property type="project" value="InterPro"/>
</dbReference>
<evidence type="ECO:0000256" key="6">
    <source>
        <dbReference type="SAM" id="Phobius"/>
    </source>
</evidence>
<reference evidence="7" key="1">
    <citation type="submission" date="2020-05" db="EMBL/GenBank/DDBJ databases">
        <title>Mycena genomes resolve the evolution of fungal bioluminescence.</title>
        <authorList>
            <person name="Tsai I.J."/>
        </authorList>
    </citation>
    <scope>NUCLEOTIDE SEQUENCE</scope>
    <source>
        <strain evidence="7">CCC161011</strain>
    </source>
</reference>
<organism evidence="7 8">
    <name type="scientific">Mycena venus</name>
    <dbReference type="NCBI Taxonomy" id="2733690"/>
    <lineage>
        <taxon>Eukaryota</taxon>
        <taxon>Fungi</taxon>
        <taxon>Dikarya</taxon>
        <taxon>Basidiomycota</taxon>
        <taxon>Agaricomycotina</taxon>
        <taxon>Agaricomycetes</taxon>
        <taxon>Agaricomycetidae</taxon>
        <taxon>Agaricales</taxon>
        <taxon>Marasmiineae</taxon>
        <taxon>Mycenaceae</taxon>
        <taxon>Mycena</taxon>
    </lineage>
</organism>
<dbReference type="InterPro" id="IPR002293">
    <property type="entry name" value="AA/rel_permease1"/>
</dbReference>
<sequence length="208" mass="22095">MVAVVPAIASVFFISVPNGGPVSIIWGWLTAGFFITLVCIAVSELTSAAPTAGGLYHWTYRYAPPQCRNLLSWIAGYSNTIYVMAAVASAAWSIALQIAACVTLGSTFTWAPTTTQLFGISTAVLVSQALVACFATRIMARLQSFVNAVNFALILVVIISLPAAKPKEFKNDTKYAWVALTTSTAGPADLPFAYIQESAYGFSFSSTP</sequence>
<dbReference type="Proteomes" id="UP000620124">
    <property type="component" value="Unassembled WGS sequence"/>
</dbReference>
<dbReference type="Gene3D" id="1.20.1740.10">
    <property type="entry name" value="Amino acid/polyamine transporter I"/>
    <property type="match status" value="1"/>
</dbReference>
<dbReference type="GO" id="GO:0016020">
    <property type="term" value="C:membrane"/>
    <property type="evidence" value="ECO:0007669"/>
    <property type="project" value="UniProtKB-SubCell"/>
</dbReference>
<keyword evidence="8" id="KW-1185">Reference proteome</keyword>
<dbReference type="Pfam" id="PF13520">
    <property type="entry name" value="AA_permease_2"/>
    <property type="match status" value="1"/>
</dbReference>
<accession>A0A8H6ZBB8</accession>
<dbReference type="EMBL" id="JACAZI010000001">
    <property type="protein sequence ID" value="KAF7372560.1"/>
    <property type="molecule type" value="Genomic_DNA"/>
</dbReference>
<keyword evidence="5 6" id="KW-0472">Membrane</keyword>
<evidence type="ECO:0000313" key="8">
    <source>
        <dbReference type="Proteomes" id="UP000620124"/>
    </source>
</evidence>
<dbReference type="PANTHER" id="PTHR45649:SF6">
    <property type="entry name" value="GABA-SPECIFIC PERMEASE"/>
    <property type="match status" value="1"/>
</dbReference>
<evidence type="ECO:0000256" key="4">
    <source>
        <dbReference type="ARBA" id="ARBA00022989"/>
    </source>
</evidence>
<keyword evidence="3 6" id="KW-0812">Transmembrane</keyword>
<evidence type="ECO:0000313" key="7">
    <source>
        <dbReference type="EMBL" id="KAF7372560.1"/>
    </source>
</evidence>
<evidence type="ECO:0000256" key="3">
    <source>
        <dbReference type="ARBA" id="ARBA00022692"/>
    </source>
</evidence>
<evidence type="ECO:0000256" key="5">
    <source>
        <dbReference type="ARBA" id="ARBA00023136"/>
    </source>
</evidence>
<gene>
    <name evidence="7" type="ORF">MVEN_00118600</name>
</gene>
<evidence type="ECO:0000256" key="1">
    <source>
        <dbReference type="ARBA" id="ARBA00004141"/>
    </source>
</evidence>
<name>A0A8H6ZBB8_9AGAR</name>
<feature type="transmembrane region" description="Helical" evidence="6">
    <location>
        <begin position="145"/>
        <end position="164"/>
    </location>
</feature>
<dbReference type="OrthoDB" id="4476201at2759"/>
<proteinExistence type="predicted"/>
<feature type="transmembrane region" description="Helical" evidence="6">
    <location>
        <begin position="70"/>
        <end position="88"/>
    </location>
</feature>
<feature type="transmembrane region" description="Helical" evidence="6">
    <location>
        <begin position="118"/>
        <end position="139"/>
    </location>
</feature>
<evidence type="ECO:0000256" key="2">
    <source>
        <dbReference type="ARBA" id="ARBA00022448"/>
    </source>
</evidence>
<dbReference type="AlphaFoldDB" id="A0A8H6ZBB8"/>
<keyword evidence="4 6" id="KW-1133">Transmembrane helix</keyword>
<protein>
    <submittedName>
        <fullName evidence="7">Putative amino-acid permease C11D3.08c</fullName>
    </submittedName>
</protein>
<comment type="subcellular location">
    <subcellularLocation>
        <location evidence="1">Membrane</location>
        <topology evidence="1">Multi-pass membrane protein</topology>
    </subcellularLocation>
</comment>
<dbReference type="PANTHER" id="PTHR45649">
    <property type="entry name" value="AMINO-ACID PERMEASE BAT1"/>
    <property type="match status" value="1"/>
</dbReference>
<feature type="transmembrane region" description="Helical" evidence="6">
    <location>
        <begin position="29"/>
        <end position="58"/>
    </location>
</feature>
<keyword evidence="2" id="KW-0813">Transport</keyword>